<protein>
    <submittedName>
        <fullName evidence="3">Uncharacterized protein</fullName>
    </submittedName>
</protein>
<dbReference type="Gene3D" id="2.60.120.620">
    <property type="entry name" value="q2cbj1_9rhob like domain"/>
    <property type="match status" value="2"/>
</dbReference>
<dbReference type="GO" id="GO:0046872">
    <property type="term" value="F:metal ion binding"/>
    <property type="evidence" value="ECO:0007669"/>
    <property type="project" value="UniProtKB-ARBA"/>
</dbReference>
<sequence length="254" mass="28598">MSTSHDPSQDEFNSFNDNGYLFLRNLLTPSETKNLQQWAQEVHDLPRTPEAPWMPYEEVNSTSARVLCRTENFASHLAGFNTLLRVQLLELSGSGGFAPHIDSTAYTHIRKIKHLTILLAVDAATLRNGDLEIVRDSHKMDVSIDRKDNCIDPAWVADAVWSLCELQAGELLVFGNYLAHRSGANKSPEDRRVVYATYNCKAEGDLHEEYYRDRAKEWPAPHMRKEGGNYATVALRYGFGSPMLSVASGKQLEV</sequence>
<comment type="similarity">
    <text evidence="2">Belongs to the PhyH family.</text>
</comment>
<dbReference type="PANTHER" id="PTHR20883">
    <property type="entry name" value="PHYTANOYL-COA DIOXYGENASE DOMAIN CONTAINING 1"/>
    <property type="match status" value="1"/>
</dbReference>
<dbReference type="SUPFAM" id="SSF51197">
    <property type="entry name" value="Clavaminate synthase-like"/>
    <property type="match status" value="1"/>
</dbReference>
<dbReference type="GO" id="GO:0016491">
    <property type="term" value="F:oxidoreductase activity"/>
    <property type="evidence" value="ECO:0007669"/>
    <property type="project" value="UniProtKB-ARBA"/>
</dbReference>
<dbReference type="OrthoDB" id="445007at2759"/>
<evidence type="ECO:0000256" key="1">
    <source>
        <dbReference type="ARBA" id="ARBA00001962"/>
    </source>
</evidence>
<evidence type="ECO:0000313" key="4">
    <source>
        <dbReference type="Proteomes" id="UP000578531"/>
    </source>
</evidence>
<dbReference type="RefSeq" id="XP_037162644.1">
    <property type="nucleotide sequence ID" value="XM_037310411.1"/>
</dbReference>
<dbReference type="PANTHER" id="PTHR20883:SF48">
    <property type="entry name" value="ECTOINE DIOXYGENASE"/>
    <property type="match status" value="1"/>
</dbReference>
<dbReference type="AlphaFoldDB" id="A0A8H6FRA8"/>
<evidence type="ECO:0000313" key="3">
    <source>
        <dbReference type="EMBL" id="KAF6233222.1"/>
    </source>
</evidence>
<comment type="cofactor">
    <cofactor evidence="1">
        <name>Fe cation</name>
        <dbReference type="ChEBI" id="CHEBI:24875"/>
    </cofactor>
</comment>
<dbReference type="Pfam" id="PF05721">
    <property type="entry name" value="PhyH"/>
    <property type="match status" value="1"/>
</dbReference>
<dbReference type="Proteomes" id="UP000578531">
    <property type="component" value="Unassembled WGS sequence"/>
</dbReference>
<reference evidence="3 4" key="1">
    <citation type="journal article" date="2020" name="Genomics">
        <title>Complete, high-quality genomes from long-read metagenomic sequencing of two wolf lichen thalli reveals enigmatic genome architecture.</title>
        <authorList>
            <person name="McKenzie S.K."/>
            <person name="Walston R.F."/>
            <person name="Allen J.L."/>
        </authorList>
    </citation>
    <scope>NUCLEOTIDE SEQUENCE [LARGE SCALE GENOMIC DNA]</scope>
    <source>
        <strain evidence="3">WasteWater2</strain>
    </source>
</reference>
<proteinExistence type="inferred from homology"/>
<evidence type="ECO:0000256" key="2">
    <source>
        <dbReference type="ARBA" id="ARBA00005830"/>
    </source>
</evidence>
<gene>
    <name evidence="3" type="ORF">HO173_008511</name>
</gene>
<organism evidence="3 4">
    <name type="scientific">Letharia columbiana</name>
    <dbReference type="NCBI Taxonomy" id="112416"/>
    <lineage>
        <taxon>Eukaryota</taxon>
        <taxon>Fungi</taxon>
        <taxon>Dikarya</taxon>
        <taxon>Ascomycota</taxon>
        <taxon>Pezizomycotina</taxon>
        <taxon>Lecanoromycetes</taxon>
        <taxon>OSLEUM clade</taxon>
        <taxon>Lecanoromycetidae</taxon>
        <taxon>Lecanorales</taxon>
        <taxon>Lecanorineae</taxon>
        <taxon>Parmeliaceae</taxon>
        <taxon>Letharia</taxon>
    </lineage>
</organism>
<comment type="caution">
    <text evidence="3">The sequence shown here is derived from an EMBL/GenBank/DDBJ whole genome shotgun (WGS) entry which is preliminary data.</text>
</comment>
<dbReference type="GeneID" id="59290167"/>
<name>A0A8H6FRA8_9LECA</name>
<keyword evidence="4" id="KW-1185">Reference proteome</keyword>
<dbReference type="EMBL" id="JACCJC010000040">
    <property type="protein sequence ID" value="KAF6233222.1"/>
    <property type="molecule type" value="Genomic_DNA"/>
</dbReference>
<accession>A0A8H6FRA8</accession>
<dbReference type="InterPro" id="IPR008775">
    <property type="entry name" value="Phytyl_CoA_dOase-like"/>
</dbReference>